<sequence>MGVAAQSLRQPPAPGARSFGGTARNQASTGCVRALVPGINWYAEPTSIADRDQLRSLDCPVDQWDDWFVSIAASCMDLVTRQAWEAELERLDALESTNTEGLPGQRLPSFTDLNAFLNGRCRMAVAALRRWPSLVNLPANPEENEQHGHAAWICPSRSTCQVCNAMHHTLLHEGGPKRGAAHDGGEPPEKTTRMRLVTQEDNRAINPAAGTVNSLPSRLTVLPTALVRISGPQRQIITVRSLFDNCSEVSLIAHALALKLQAPIQEVNTEISVIGGGVAKDHKTTHHHPPTPTGGQDTHHHRGQLSPPSRHHDASKTTATRGGPH</sequence>
<name>A0A6H5IBN3_9HYME</name>
<organism evidence="2 3">
    <name type="scientific">Trichogramma brassicae</name>
    <dbReference type="NCBI Taxonomy" id="86971"/>
    <lineage>
        <taxon>Eukaryota</taxon>
        <taxon>Metazoa</taxon>
        <taxon>Ecdysozoa</taxon>
        <taxon>Arthropoda</taxon>
        <taxon>Hexapoda</taxon>
        <taxon>Insecta</taxon>
        <taxon>Pterygota</taxon>
        <taxon>Neoptera</taxon>
        <taxon>Endopterygota</taxon>
        <taxon>Hymenoptera</taxon>
        <taxon>Apocrita</taxon>
        <taxon>Proctotrupomorpha</taxon>
        <taxon>Chalcidoidea</taxon>
        <taxon>Trichogrammatidae</taxon>
        <taxon>Trichogramma</taxon>
    </lineage>
</organism>
<evidence type="ECO:0000313" key="3">
    <source>
        <dbReference type="Proteomes" id="UP000479190"/>
    </source>
</evidence>
<protein>
    <recommendedName>
        <fullName evidence="4">Peptidase aspartic putative domain-containing protein</fullName>
    </recommendedName>
</protein>
<proteinExistence type="predicted"/>
<feature type="region of interest" description="Disordered" evidence="1">
    <location>
        <begin position="280"/>
        <end position="325"/>
    </location>
</feature>
<dbReference type="AlphaFoldDB" id="A0A6H5IBN3"/>
<dbReference type="EMBL" id="CADCXV010000784">
    <property type="protein sequence ID" value="CAB0035408.1"/>
    <property type="molecule type" value="Genomic_DNA"/>
</dbReference>
<evidence type="ECO:0000313" key="2">
    <source>
        <dbReference type="EMBL" id="CAB0035408.1"/>
    </source>
</evidence>
<reference evidence="2 3" key="1">
    <citation type="submission" date="2020-02" db="EMBL/GenBank/DDBJ databases">
        <authorList>
            <person name="Ferguson B K."/>
        </authorList>
    </citation>
    <scope>NUCLEOTIDE SEQUENCE [LARGE SCALE GENOMIC DNA]</scope>
</reference>
<accession>A0A6H5IBN3</accession>
<evidence type="ECO:0000256" key="1">
    <source>
        <dbReference type="SAM" id="MobiDB-lite"/>
    </source>
</evidence>
<dbReference type="Proteomes" id="UP000479190">
    <property type="component" value="Unassembled WGS sequence"/>
</dbReference>
<keyword evidence="3" id="KW-1185">Reference proteome</keyword>
<feature type="region of interest" description="Disordered" evidence="1">
    <location>
        <begin position="1"/>
        <end position="24"/>
    </location>
</feature>
<evidence type="ECO:0008006" key="4">
    <source>
        <dbReference type="Google" id="ProtNLM"/>
    </source>
</evidence>
<gene>
    <name evidence="2" type="ORF">TBRA_LOCUS7305</name>
</gene>
<feature type="compositionally biased region" description="Polar residues" evidence="1">
    <location>
        <begin position="316"/>
        <end position="325"/>
    </location>
</feature>